<name>A0A7J5Z3L0_DISMA</name>
<evidence type="ECO:0000313" key="7">
    <source>
        <dbReference type="EMBL" id="KAF3856354.1"/>
    </source>
</evidence>
<organism evidence="7 8">
    <name type="scientific">Dissostichus mawsoni</name>
    <name type="common">Antarctic cod</name>
    <dbReference type="NCBI Taxonomy" id="36200"/>
    <lineage>
        <taxon>Eukaryota</taxon>
        <taxon>Metazoa</taxon>
        <taxon>Chordata</taxon>
        <taxon>Craniata</taxon>
        <taxon>Vertebrata</taxon>
        <taxon>Euteleostomi</taxon>
        <taxon>Actinopterygii</taxon>
        <taxon>Neopterygii</taxon>
        <taxon>Teleostei</taxon>
        <taxon>Neoteleostei</taxon>
        <taxon>Acanthomorphata</taxon>
        <taxon>Eupercaria</taxon>
        <taxon>Perciformes</taxon>
        <taxon>Notothenioidei</taxon>
        <taxon>Nototheniidae</taxon>
        <taxon>Dissostichus</taxon>
    </lineage>
</organism>
<sequence length="287" mass="31958">MPAHVRKVVGLNKGESVQNWLQEGSRVAGHGMVVASPENHITRIYICGSTLKLSILTNFHSTKVNSDFSFTRNIAFICTCCSQRWPLLIGVCILRVPVAEGKSVQQSVDIVHKKLEQLGAVKQGSFWWTVRRQPSKLLYVMHNSETPLSCMGLFEGGPCLIADANFDVLMVKLKSHFQNAKAHKVECRGSRYRYCDFLIKVGTVTMSSSARGISVEVEYCPCVVPGECWNLTKEFMQSFLGPSVPELPSVFAAKPEGLFAPSDCVDTMTQYLELFNKLRKMQMPGSN</sequence>
<dbReference type="GO" id="GO:0016592">
    <property type="term" value="C:mediator complex"/>
    <property type="evidence" value="ECO:0007669"/>
    <property type="project" value="InterPro"/>
</dbReference>
<comment type="caution">
    <text evidence="7">The sequence shown here is derived from an EMBL/GenBank/DDBJ whole genome shotgun (WGS) entry which is preliminary data.</text>
</comment>
<keyword evidence="6" id="KW-0805">Transcription regulation</keyword>
<evidence type="ECO:0000256" key="3">
    <source>
        <dbReference type="ARBA" id="ARBA00019690"/>
    </source>
</evidence>
<dbReference type="GO" id="GO:0006357">
    <property type="term" value="P:regulation of transcription by RNA polymerase II"/>
    <property type="evidence" value="ECO:0007669"/>
    <property type="project" value="InterPro"/>
</dbReference>
<evidence type="ECO:0000256" key="1">
    <source>
        <dbReference type="ARBA" id="ARBA00004123"/>
    </source>
</evidence>
<evidence type="ECO:0000256" key="2">
    <source>
        <dbReference type="ARBA" id="ARBA00010743"/>
    </source>
</evidence>
<protein>
    <recommendedName>
        <fullName evidence="3 6">Mediator of RNA polymerase II transcription subunit 20</fullName>
    </recommendedName>
    <alternativeName>
        <fullName evidence="6">Mediator complex subunit 20</fullName>
    </alternativeName>
</protein>
<evidence type="ECO:0000256" key="5">
    <source>
        <dbReference type="ARBA" id="ARBA00025687"/>
    </source>
</evidence>
<evidence type="ECO:0000313" key="8">
    <source>
        <dbReference type="Proteomes" id="UP000518266"/>
    </source>
</evidence>
<comment type="similarity">
    <text evidence="2 6">Belongs to the Mediator complex subunit 20 family.</text>
</comment>
<keyword evidence="4 6" id="KW-0539">Nucleus</keyword>
<dbReference type="AlphaFoldDB" id="A0A7J5Z3L0"/>
<feature type="non-terminal residue" evidence="7">
    <location>
        <position position="287"/>
    </location>
</feature>
<dbReference type="OrthoDB" id="1854899at2759"/>
<evidence type="ECO:0000256" key="4">
    <source>
        <dbReference type="ARBA" id="ARBA00023242"/>
    </source>
</evidence>
<keyword evidence="6" id="KW-0804">Transcription</keyword>
<gene>
    <name evidence="6" type="primary">MED20</name>
    <name evidence="7" type="ORF">F7725_017077</name>
</gene>
<evidence type="ECO:0000256" key="6">
    <source>
        <dbReference type="RuleBase" id="RU364152"/>
    </source>
</evidence>
<proteinExistence type="inferred from homology"/>
<keyword evidence="6" id="KW-0010">Activator</keyword>
<dbReference type="Pfam" id="PF08612">
    <property type="entry name" value="Med20"/>
    <property type="match status" value="1"/>
</dbReference>
<comment type="subcellular location">
    <subcellularLocation>
        <location evidence="1 6">Nucleus</location>
    </subcellularLocation>
</comment>
<dbReference type="PANTHER" id="PTHR12465:SF0">
    <property type="entry name" value="MEDIATOR OF RNA POLYMERASE II TRANSCRIPTION SUBUNIT 20"/>
    <property type="match status" value="1"/>
</dbReference>
<accession>A0A7J5Z3L0</accession>
<dbReference type="PANTHER" id="PTHR12465">
    <property type="entry name" value="UBIQUITIN SPECIFIC PROTEASE HOMOLOG 49"/>
    <property type="match status" value="1"/>
</dbReference>
<comment type="function">
    <text evidence="5 6">Component of the Mediator complex, a coactivator involved in the regulated transcription of nearly all RNA polymerase II-dependent genes. Mediator functions as a bridge to convey information from gene-specific regulatory proteins to the basal RNA polymerase II transcription machinery. Mediator is recruited to promoters by direct interactions with regulatory proteins and serves as a scaffold for the assembly of a functional preinitiation complex with RNA polymerase II and the general transcription factors.</text>
</comment>
<comment type="subunit">
    <text evidence="6">Component of the Mediator complex.</text>
</comment>
<dbReference type="InterPro" id="IPR013921">
    <property type="entry name" value="Mediator_Med20"/>
</dbReference>
<keyword evidence="8" id="KW-1185">Reference proteome</keyword>
<dbReference type="Proteomes" id="UP000518266">
    <property type="component" value="Unassembled WGS sequence"/>
</dbReference>
<reference evidence="7 8" key="1">
    <citation type="submission" date="2020-03" db="EMBL/GenBank/DDBJ databases">
        <title>Dissostichus mawsoni Genome sequencing and assembly.</title>
        <authorList>
            <person name="Park H."/>
        </authorList>
    </citation>
    <scope>NUCLEOTIDE SEQUENCE [LARGE SCALE GENOMIC DNA]</scope>
    <source>
        <strain evidence="7">DM0001</strain>
        <tissue evidence="7">Muscle</tissue>
    </source>
</reference>
<dbReference type="GO" id="GO:0003713">
    <property type="term" value="F:transcription coactivator activity"/>
    <property type="evidence" value="ECO:0007669"/>
    <property type="project" value="TreeGrafter"/>
</dbReference>
<dbReference type="EMBL" id="JAAKFY010000006">
    <property type="protein sequence ID" value="KAF3856354.1"/>
    <property type="molecule type" value="Genomic_DNA"/>
</dbReference>